<dbReference type="AlphaFoldDB" id="A0A813S556"/>
<dbReference type="SUPFAM" id="SSF50978">
    <property type="entry name" value="WD40 repeat-like"/>
    <property type="match status" value="1"/>
</dbReference>
<feature type="compositionally biased region" description="Basic residues" evidence="3">
    <location>
        <begin position="1"/>
        <end position="19"/>
    </location>
</feature>
<keyword evidence="1" id="KW-0853">WD repeat</keyword>
<dbReference type="OrthoDB" id="128867at2759"/>
<accession>A0A813S556</accession>
<evidence type="ECO:0000256" key="2">
    <source>
        <dbReference type="ARBA" id="ARBA00022737"/>
    </source>
</evidence>
<gene>
    <name evidence="4" type="ORF">OXX778_LOCUS6034</name>
</gene>
<sequence length="480" mass="56055">MSDKNQKHKKQKKGHHHRDHQNFDQRNFQNKNQAQTSQQASSQDDIQIPGFYYDPIKNKYFRIQSNSFGIESVHTNESIKNKLDSLEIETKCKLQLKNRNNMINFMFTKEMYGIDTNLRVKYTDNIILNSKLTEKISLYVNNDIKKIEFFADKSLSENTKFSYLLVNCTSYNYSVYKIDKRVFNPNIICTENMHERLDFIEIVENGGISGPFGIKQSNRPAYITNNNYLVSNYKSTNVNDQRPYKLKLCEINSCYSTDNDHFLEEKLKIQKSYKFPLWSSSVNKEFSKCAIGTHQGAECNNLQDNFLFSLNTKQSDAYCVAFRPDVNQVFAGCQNKFVFGYDLRNKVNNPVIEMEHASCLNKILFNSNDSNYLFANDFTGDVKLWDIRNPKFSVAKYSDNIECNLRCSFELDQSINYLYLMAKDGHIRVFNTLTNKLIKTILSPITRQPNQTYVDIPSIQFIDNLSMLYGIRNKLMHFTI</sequence>
<evidence type="ECO:0000313" key="4">
    <source>
        <dbReference type="EMBL" id="CAF0792326.1"/>
    </source>
</evidence>
<dbReference type="InterPro" id="IPR001680">
    <property type="entry name" value="WD40_rpt"/>
</dbReference>
<organism evidence="4 5">
    <name type="scientific">Brachionus calyciflorus</name>
    <dbReference type="NCBI Taxonomy" id="104777"/>
    <lineage>
        <taxon>Eukaryota</taxon>
        <taxon>Metazoa</taxon>
        <taxon>Spiralia</taxon>
        <taxon>Gnathifera</taxon>
        <taxon>Rotifera</taxon>
        <taxon>Eurotatoria</taxon>
        <taxon>Monogononta</taxon>
        <taxon>Pseudotrocha</taxon>
        <taxon>Ploima</taxon>
        <taxon>Brachionidae</taxon>
        <taxon>Brachionus</taxon>
    </lineage>
</organism>
<protein>
    <submittedName>
        <fullName evidence="4">Uncharacterized protein</fullName>
    </submittedName>
</protein>
<evidence type="ECO:0000256" key="1">
    <source>
        <dbReference type="ARBA" id="ARBA00022574"/>
    </source>
</evidence>
<feature type="region of interest" description="Disordered" evidence="3">
    <location>
        <begin position="1"/>
        <end position="43"/>
    </location>
</feature>
<dbReference type="Gene3D" id="2.130.10.10">
    <property type="entry name" value="YVTN repeat-like/Quinoprotein amine dehydrogenase"/>
    <property type="match status" value="1"/>
</dbReference>
<proteinExistence type="predicted"/>
<dbReference type="PANTHER" id="PTHR44472:SF1">
    <property type="entry name" value="DDB1 AND CUL4 ASSOCIATED FACTOR 4"/>
    <property type="match status" value="1"/>
</dbReference>
<dbReference type="Proteomes" id="UP000663879">
    <property type="component" value="Unassembled WGS sequence"/>
</dbReference>
<evidence type="ECO:0000313" key="5">
    <source>
        <dbReference type="Proteomes" id="UP000663879"/>
    </source>
</evidence>
<reference evidence="4" key="1">
    <citation type="submission" date="2021-02" db="EMBL/GenBank/DDBJ databases">
        <authorList>
            <person name="Nowell W R."/>
        </authorList>
    </citation>
    <scope>NUCLEOTIDE SEQUENCE</scope>
    <source>
        <strain evidence="4">Ploen Becks lab</strain>
    </source>
</reference>
<dbReference type="InterPro" id="IPR015943">
    <property type="entry name" value="WD40/YVTN_repeat-like_dom_sf"/>
</dbReference>
<dbReference type="InterPro" id="IPR052254">
    <property type="entry name" value="CUL4-DDB1_E3_ligase_receptor"/>
</dbReference>
<comment type="caution">
    <text evidence="4">The sequence shown here is derived from an EMBL/GenBank/DDBJ whole genome shotgun (WGS) entry which is preliminary data.</text>
</comment>
<keyword evidence="2" id="KW-0677">Repeat</keyword>
<dbReference type="EMBL" id="CAJNOC010000691">
    <property type="protein sequence ID" value="CAF0792326.1"/>
    <property type="molecule type" value="Genomic_DNA"/>
</dbReference>
<dbReference type="PANTHER" id="PTHR44472">
    <property type="entry name" value="DDB1- AND CUL4-ASSOCIATED FACTOR 4-RELATED"/>
    <property type="match status" value="1"/>
</dbReference>
<name>A0A813S556_9BILA</name>
<feature type="compositionally biased region" description="Low complexity" evidence="3">
    <location>
        <begin position="33"/>
        <end position="43"/>
    </location>
</feature>
<dbReference type="SMART" id="SM00320">
    <property type="entry name" value="WD40"/>
    <property type="match status" value="2"/>
</dbReference>
<evidence type="ECO:0000256" key="3">
    <source>
        <dbReference type="SAM" id="MobiDB-lite"/>
    </source>
</evidence>
<keyword evidence="5" id="KW-1185">Reference proteome</keyword>
<dbReference type="GO" id="GO:0080008">
    <property type="term" value="C:Cul4-RING E3 ubiquitin ligase complex"/>
    <property type="evidence" value="ECO:0007669"/>
    <property type="project" value="TreeGrafter"/>
</dbReference>
<dbReference type="InterPro" id="IPR036322">
    <property type="entry name" value="WD40_repeat_dom_sf"/>
</dbReference>